<dbReference type="Proteomes" id="UP001166286">
    <property type="component" value="Unassembled WGS sequence"/>
</dbReference>
<evidence type="ECO:0000256" key="2">
    <source>
        <dbReference type="ARBA" id="ARBA00022679"/>
    </source>
</evidence>
<accession>A0AA39V3V9</accession>
<dbReference type="InterPro" id="IPR016461">
    <property type="entry name" value="COMT-like"/>
</dbReference>
<dbReference type="GO" id="GO:0008171">
    <property type="term" value="F:O-methyltransferase activity"/>
    <property type="evidence" value="ECO:0007669"/>
    <property type="project" value="InterPro"/>
</dbReference>
<evidence type="ECO:0000256" key="3">
    <source>
        <dbReference type="ARBA" id="ARBA00022691"/>
    </source>
</evidence>
<proteinExistence type="predicted"/>
<dbReference type="InterPro" id="IPR001077">
    <property type="entry name" value="COMT_C"/>
</dbReference>
<dbReference type="EMBL" id="JAFEKC020000015">
    <property type="protein sequence ID" value="KAK0510434.1"/>
    <property type="molecule type" value="Genomic_DNA"/>
</dbReference>
<dbReference type="AlphaFoldDB" id="A0AA39V3V9"/>
<name>A0AA39V3V9_9LECA</name>
<dbReference type="Pfam" id="PF00891">
    <property type="entry name" value="Methyltransf_2"/>
    <property type="match status" value="1"/>
</dbReference>
<dbReference type="Gene3D" id="3.40.50.150">
    <property type="entry name" value="Vaccinia Virus protein VP39"/>
    <property type="match status" value="1"/>
</dbReference>
<organism evidence="5 6">
    <name type="scientific">Cladonia borealis</name>
    <dbReference type="NCBI Taxonomy" id="184061"/>
    <lineage>
        <taxon>Eukaryota</taxon>
        <taxon>Fungi</taxon>
        <taxon>Dikarya</taxon>
        <taxon>Ascomycota</taxon>
        <taxon>Pezizomycotina</taxon>
        <taxon>Lecanoromycetes</taxon>
        <taxon>OSLEUM clade</taxon>
        <taxon>Lecanoromycetidae</taxon>
        <taxon>Lecanorales</taxon>
        <taxon>Lecanorineae</taxon>
        <taxon>Cladoniaceae</taxon>
        <taxon>Cladonia</taxon>
    </lineage>
</organism>
<dbReference type="InterPro" id="IPR036390">
    <property type="entry name" value="WH_DNA-bd_sf"/>
</dbReference>
<evidence type="ECO:0000313" key="5">
    <source>
        <dbReference type="EMBL" id="KAK0510434.1"/>
    </source>
</evidence>
<evidence type="ECO:0000313" key="6">
    <source>
        <dbReference type="Proteomes" id="UP001166286"/>
    </source>
</evidence>
<gene>
    <name evidence="5" type="ORF">JMJ35_006866</name>
</gene>
<evidence type="ECO:0000256" key="1">
    <source>
        <dbReference type="ARBA" id="ARBA00022603"/>
    </source>
</evidence>
<keyword evidence="3" id="KW-0949">S-adenosyl-L-methionine</keyword>
<dbReference type="GO" id="GO:0032259">
    <property type="term" value="P:methylation"/>
    <property type="evidence" value="ECO:0007669"/>
    <property type="project" value="UniProtKB-KW"/>
</dbReference>
<dbReference type="SUPFAM" id="SSF46785">
    <property type="entry name" value="Winged helix' DNA-binding domain"/>
    <property type="match status" value="1"/>
</dbReference>
<keyword evidence="2" id="KW-0808">Transferase</keyword>
<dbReference type="InterPro" id="IPR029063">
    <property type="entry name" value="SAM-dependent_MTases_sf"/>
</dbReference>
<evidence type="ECO:0000259" key="4">
    <source>
        <dbReference type="Pfam" id="PF00891"/>
    </source>
</evidence>
<sequence length="344" mass="37305">MQKEPPLLQSLAASIHACAQSITAYCDEVHYPQASFEPDAPSTLLPSTAPQHLLDAQETLLESVVQLQHLAFDVSDFLPCQQVYYQQLSALQWLCHFDILSHIPPTMPVTYTSLASLASVPEPLLRRIAPMAITAAFLCSPSPNHLAHTRLSAAFAADPALRDWLLYLASASAPTALKLTEATERWEETKKPEVTAYGLAMGTELGFFEHLKADPGRGKEFAGYMAAVGKSKGVSLDHLINDFDWASLPDGGVVVDVGGSTGHASRTLAQTFPHLRFIVQDTPSTIATALSQQPSPPSDRITYTPHDFFTPQPVRNAAIYLLRAILLAPGNPALVSDSLMCHVQ</sequence>
<protein>
    <recommendedName>
        <fullName evidence="4">O-methyltransferase C-terminal domain-containing protein</fullName>
    </recommendedName>
</protein>
<feature type="domain" description="O-methyltransferase C-terminal" evidence="4">
    <location>
        <begin position="195"/>
        <end position="326"/>
    </location>
</feature>
<dbReference type="SUPFAM" id="SSF53335">
    <property type="entry name" value="S-adenosyl-L-methionine-dependent methyltransferases"/>
    <property type="match status" value="1"/>
</dbReference>
<comment type="caution">
    <text evidence="5">The sequence shown here is derived from an EMBL/GenBank/DDBJ whole genome shotgun (WGS) entry which is preliminary data.</text>
</comment>
<dbReference type="PANTHER" id="PTHR43712:SF19">
    <property type="entry name" value="DUAL O-METHYLTRANSFERASE_FAD-DEPENDENT MONOOXYGENASE ELCB"/>
    <property type="match status" value="1"/>
</dbReference>
<keyword evidence="6" id="KW-1185">Reference proteome</keyword>
<dbReference type="PROSITE" id="PS51683">
    <property type="entry name" value="SAM_OMT_II"/>
    <property type="match status" value="1"/>
</dbReference>
<dbReference type="PANTHER" id="PTHR43712">
    <property type="entry name" value="PUTATIVE (AFU_ORTHOLOGUE AFUA_4G14580)-RELATED"/>
    <property type="match status" value="1"/>
</dbReference>
<reference evidence="5" key="1">
    <citation type="submission" date="2023-03" db="EMBL/GenBank/DDBJ databases">
        <title>Complete genome of Cladonia borealis.</title>
        <authorList>
            <person name="Park H."/>
        </authorList>
    </citation>
    <scope>NUCLEOTIDE SEQUENCE</scope>
    <source>
        <strain evidence="5">ANT050790</strain>
    </source>
</reference>
<keyword evidence="1" id="KW-0489">Methyltransferase</keyword>